<evidence type="ECO:0000313" key="2">
    <source>
        <dbReference type="EMBL" id="CAB4729578.1"/>
    </source>
</evidence>
<evidence type="ECO:0000313" key="3">
    <source>
        <dbReference type="EMBL" id="CAB5037387.1"/>
    </source>
</evidence>
<name>A0A6J6S4E7_9ZZZZ</name>
<feature type="region of interest" description="Disordered" evidence="1">
    <location>
        <begin position="78"/>
        <end position="99"/>
    </location>
</feature>
<sequence>MWNFQTRTTRIKRRKPFVFPTEYWHTNSFEILKCSRQIKKCFCSSRNGHNGIIGDRIKVCRDIAGEFCPSMHAANTASRENANSPSCRNGNRSRHSRRTEIPLLGNGYGDITFGDLSSRSKNSFMFGISETKTHDTMKNRRHCRNTAAFANSRAATIKRFAVCRRRQPEMRVDR</sequence>
<reference evidence="2" key="1">
    <citation type="submission" date="2020-05" db="EMBL/GenBank/DDBJ databases">
        <authorList>
            <person name="Chiriac C."/>
            <person name="Salcher M."/>
            <person name="Ghai R."/>
            <person name="Kavagutti S V."/>
        </authorList>
    </citation>
    <scope>NUCLEOTIDE SEQUENCE</scope>
</reference>
<dbReference type="EMBL" id="CAFBPS010000202">
    <property type="protein sequence ID" value="CAB5037387.1"/>
    <property type="molecule type" value="Genomic_DNA"/>
</dbReference>
<dbReference type="AlphaFoldDB" id="A0A6J6S4E7"/>
<evidence type="ECO:0000256" key="1">
    <source>
        <dbReference type="SAM" id="MobiDB-lite"/>
    </source>
</evidence>
<feature type="compositionally biased region" description="Polar residues" evidence="1">
    <location>
        <begin position="78"/>
        <end position="90"/>
    </location>
</feature>
<proteinExistence type="predicted"/>
<gene>
    <name evidence="2" type="ORF">UFOPK2658_01601</name>
    <name evidence="3" type="ORF">UFOPK4134_01748</name>
</gene>
<dbReference type="EMBL" id="CAEZYH010000095">
    <property type="protein sequence ID" value="CAB4729578.1"/>
    <property type="molecule type" value="Genomic_DNA"/>
</dbReference>
<accession>A0A6J6S4E7</accession>
<protein>
    <submittedName>
        <fullName evidence="2">Unannotated protein</fullName>
    </submittedName>
</protein>
<organism evidence="2">
    <name type="scientific">freshwater metagenome</name>
    <dbReference type="NCBI Taxonomy" id="449393"/>
    <lineage>
        <taxon>unclassified sequences</taxon>
        <taxon>metagenomes</taxon>
        <taxon>ecological metagenomes</taxon>
    </lineage>
</organism>